<dbReference type="Gene3D" id="3.40.50.1950">
    <property type="entry name" value="Flavin prenyltransferase-like"/>
    <property type="match status" value="1"/>
</dbReference>
<dbReference type="GO" id="GO:0071513">
    <property type="term" value="C:phosphopantothenoylcysteine decarboxylase complex"/>
    <property type="evidence" value="ECO:0007669"/>
    <property type="project" value="TreeGrafter"/>
</dbReference>
<dbReference type="EC" id="6.3.2.5" evidence="1"/>
<feature type="binding site" evidence="1">
    <location>
        <position position="337"/>
    </location>
    <ligand>
        <name>CTP</name>
        <dbReference type="ChEBI" id="CHEBI:37563"/>
    </ligand>
</feature>
<comment type="catalytic activity">
    <reaction evidence="1 2">
        <text>(R)-4'-phosphopantothenate + L-cysteine + CTP = N-[(R)-4-phosphopantothenoyl]-L-cysteine + CMP + diphosphate + H(+)</text>
        <dbReference type="Rhea" id="RHEA:19397"/>
        <dbReference type="ChEBI" id="CHEBI:10986"/>
        <dbReference type="ChEBI" id="CHEBI:15378"/>
        <dbReference type="ChEBI" id="CHEBI:33019"/>
        <dbReference type="ChEBI" id="CHEBI:35235"/>
        <dbReference type="ChEBI" id="CHEBI:37563"/>
        <dbReference type="ChEBI" id="CHEBI:59458"/>
        <dbReference type="ChEBI" id="CHEBI:60377"/>
        <dbReference type="EC" id="6.3.2.5"/>
    </reaction>
</comment>
<comment type="similarity">
    <text evidence="1 2">In the N-terminal section; belongs to the HFCD (homo-oligomeric flavin containing Cys decarboxylase) superfamily.</text>
</comment>
<keyword evidence="1" id="KW-0460">Magnesium</keyword>
<feature type="domain" description="DNA/pantothenate metabolism flavoprotein C-terminal" evidence="4">
    <location>
        <begin position="197"/>
        <end position="408"/>
    </location>
</feature>
<dbReference type="GeneID" id="86970039"/>
<keyword evidence="1 2" id="KW-0285">Flavoprotein</keyword>
<name>A0A178HEJ1_9LACT</name>
<dbReference type="EC" id="4.1.1.36" evidence="1"/>
<proteinExistence type="inferred from homology"/>
<keyword evidence="1 2" id="KW-0436">Ligase</keyword>
<dbReference type="Proteomes" id="UP000251923">
    <property type="component" value="Unassembled WGS sequence"/>
</dbReference>
<comment type="cofactor">
    <cofactor evidence="1">
        <name>FMN</name>
        <dbReference type="ChEBI" id="CHEBI:58210"/>
    </cofactor>
    <text evidence="1">Binds 1 FMN per subunit.</text>
</comment>
<keyword evidence="1 2" id="KW-0456">Lyase</keyword>
<dbReference type="InterPro" id="IPR036551">
    <property type="entry name" value="Flavin_trans-like"/>
</dbReference>
<dbReference type="GO" id="GO:0015941">
    <property type="term" value="P:pantothenate catabolic process"/>
    <property type="evidence" value="ECO:0007669"/>
    <property type="project" value="InterPro"/>
</dbReference>
<reference evidence="5 6" key="1">
    <citation type="submission" date="2018-04" db="EMBL/GenBank/DDBJ databases">
        <title>Aerococcus urinae genomes.</title>
        <authorList>
            <person name="Hilt E."/>
            <person name="Gilbert N.M."/>
            <person name="Thomas-White K."/>
            <person name="Putonti C."/>
            <person name="Lewis A.L."/>
            <person name="Visck K.L."/>
            <person name="Wolfe A.J."/>
        </authorList>
    </citation>
    <scope>NUCLEOTIDE SEQUENCE [LARGE SCALE GENOMIC DNA]</scope>
    <source>
        <strain evidence="5 6">UMB7480</strain>
    </source>
</reference>
<dbReference type="SUPFAM" id="SSF52507">
    <property type="entry name" value="Homo-oligomeric flavin-containing Cys decarboxylases, HFCD"/>
    <property type="match status" value="1"/>
</dbReference>
<comment type="function">
    <text evidence="2">Catalyzes two steps in the biosynthesis of coenzyme A. In the first step cysteine is conjugated to 4'-phosphopantothenate to form 4-phosphopantothenoylcysteine, in the latter compound is decarboxylated to form 4'-phosphopantotheine.</text>
</comment>
<comment type="pathway">
    <text evidence="1 2">Cofactor biosynthesis; coenzyme A biosynthesis; CoA from (R)-pantothenate: step 2/5.</text>
</comment>
<comment type="cofactor">
    <cofactor evidence="1">
        <name>Mg(2+)</name>
        <dbReference type="ChEBI" id="CHEBI:18420"/>
    </cofactor>
</comment>
<evidence type="ECO:0000256" key="1">
    <source>
        <dbReference type="HAMAP-Rule" id="MF_02225"/>
    </source>
</evidence>
<feature type="binding site" evidence="1">
    <location>
        <position position="355"/>
    </location>
    <ligand>
        <name>CTP</name>
        <dbReference type="ChEBI" id="CHEBI:37563"/>
    </ligand>
</feature>
<protein>
    <recommendedName>
        <fullName evidence="1">Coenzyme A biosynthesis bifunctional protein CoaBC</fullName>
    </recommendedName>
    <alternativeName>
        <fullName evidence="1">DNA/pantothenate metabolism flavoprotein</fullName>
    </alternativeName>
    <alternativeName>
        <fullName evidence="1">Phosphopantothenoylcysteine synthetase/decarboxylase</fullName>
        <shortName evidence="1">PPCS-PPCDC</shortName>
    </alternativeName>
    <domain>
        <recommendedName>
            <fullName evidence="1">Phosphopantothenoylcysteine decarboxylase</fullName>
            <shortName evidence="1">PPC decarboxylase</shortName>
            <shortName evidence="1">PPC-DC</shortName>
            <ecNumber evidence="1">4.1.1.36</ecNumber>
        </recommendedName>
        <alternativeName>
            <fullName evidence="1">CoaC</fullName>
        </alternativeName>
    </domain>
    <domain>
        <recommendedName>
            <fullName evidence="1">Phosphopantothenate--cysteine ligase</fullName>
            <ecNumber evidence="1">6.3.2.5</ecNumber>
        </recommendedName>
        <alternativeName>
            <fullName evidence="1">CoaB</fullName>
        </alternativeName>
        <alternativeName>
            <fullName evidence="1">Phosphopantothenoylcysteine synthetase</fullName>
            <shortName evidence="1">PPC synthetase</shortName>
            <shortName evidence="1">PPC-S</shortName>
        </alternativeName>
    </domain>
</protein>
<dbReference type="InterPro" id="IPR005252">
    <property type="entry name" value="CoaBC"/>
</dbReference>
<dbReference type="GO" id="GO:0046872">
    <property type="term" value="F:metal ion binding"/>
    <property type="evidence" value="ECO:0007669"/>
    <property type="project" value="UniProtKB-KW"/>
</dbReference>
<organism evidence="5 6">
    <name type="scientific">Aerococcus urinae</name>
    <dbReference type="NCBI Taxonomy" id="1376"/>
    <lineage>
        <taxon>Bacteria</taxon>
        <taxon>Bacillati</taxon>
        <taxon>Bacillota</taxon>
        <taxon>Bacilli</taxon>
        <taxon>Lactobacillales</taxon>
        <taxon>Aerococcaceae</taxon>
        <taxon>Aerococcus</taxon>
    </lineage>
</organism>
<comment type="caution">
    <text evidence="1">Lacks conserved residue(s) required for the propagation of feature annotation.</text>
</comment>
<dbReference type="InterPro" id="IPR035929">
    <property type="entry name" value="CoaB-like_sf"/>
</dbReference>
<dbReference type="UniPathway" id="UPA00241">
    <property type="reaction ID" value="UER00353"/>
</dbReference>
<evidence type="ECO:0000259" key="4">
    <source>
        <dbReference type="Pfam" id="PF04127"/>
    </source>
</evidence>
<feature type="binding site" evidence="1">
    <location>
        <begin position="321"/>
        <end position="324"/>
    </location>
    <ligand>
        <name>CTP</name>
        <dbReference type="ChEBI" id="CHEBI:37563"/>
    </ligand>
</feature>
<dbReference type="GO" id="GO:0004633">
    <property type="term" value="F:phosphopantothenoylcysteine decarboxylase activity"/>
    <property type="evidence" value="ECO:0007669"/>
    <property type="project" value="UniProtKB-UniRule"/>
</dbReference>
<keyword evidence="1 2" id="KW-0288">FMN</keyword>
<comment type="catalytic activity">
    <reaction evidence="1 2">
        <text>N-[(R)-4-phosphopantothenoyl]-L-cysteine + H(+) = (R)-4'-phosphopantetheine + CO2</text>
        <dbReference type="Rhea" id="RHEA:16793"/>
        <dbReference type="ChEBI" id="CHEBI:15378"/>
        <dbReference type="ChEBI" id="CHEBI:16526"/>
        <dbReference type="ChEBI" id="CHEBI:59458"/>
        <dbReference type="ChEBI" id="CHEBI:61723"/>
        <dbReference type="EC" id="4.1.1.36"/>
    </reaction>
</comment>
<dbReference type="NCBIfam" id="TIGR00521">
    <property type="entry name" value="coaBC_dfp"/>
    <property type="match status" value="1"/>
</dbReference>
<evidence type="ECO:0000313" key="6">
    <source>
        <dbReference type="Proteomes" id="UP000251923"/>
    </source>
</evidence>
<feature type="binding site" evidence="1">
    <location>
        <position position="351"/>
    </location>
    <ligand>
        <name>CTP</name>
        <dbReference type="ChEBI" id="CHEBI:37563"/>
    </ligand>
</feature>
<dbReference type="InterPro" id="IPR003382">
    <property type="entry name" value="Flavoprotein"/>
</dbReference>
<sequence length="412" mass="44499">MLENKQIVVIVTGGIAAYKAPDFVRLLIKSGAEVRVVMTEAAEQFVRPFTFEVLTKYPVLTEQGAYPDSIGHIHLADWADLVVVLPATANTLAKASLGLGDNEATATLLAMNCPRIFVPAMNNKMWENPATVNNVNSLRKRGDIVIEPASGFLAEGYEGKGRMPEPIEVLQAVKALVAVEMAFADQAKNVLKNSFFKGKKIVVSAGGTQEAIDPVRFIGNHSSGKMGLALAHVADLLGAEVTLVMTPTAQDLPHLPAIKTRQVKDARQLYQVMHELNEASDVIIMAAAVSDYRVETPSTEKIKKNKETDQDHLQINLVENPDILKSLSQEGTFLVGFAAETNHVLDYAKKKLAAKGIDMIVANDVSQQAIGFSSEDNAVTIISQKGAKTLPQADKMMIAGGIFAQIAQEMNP</sequence>
<dbReference type="Pfam" id="PF02441">
    <property type="entry name" value="Flavoprotein"/>
    <property type="match status" value="1"/>
</dbReference>
<feature type="domain" description="Flavoprotein" evidence="3">
    <location>
        <begin position="5"/>
        <end position="173"/>
    </location>
</feature>
<keyword evidence="1" id="KW-0479">Metal-binding</keyword>
<keyword evidence="1" id="KW-0511">Multifunctional enzyme</keyword>
<comment type="function">
    <text evidence="1">Catalyzes two sequential steps in the biosynthesis of coenzyme A. In the first step cysteine is conjugated to 4'-phosphopantothenate to form 4-phosphopantothenoylcysteine. In the second step the latter compound is decarboxylated to form 4'-phosphopantotheine.</text>
</comment>
<dbReference type="EMBL" id="QMHM01000003">
    <property type="protein sequence ID" value="RAV80864.1"/>
    <property type="molecule type" value="Genomic_DNA"/>
</dbReference>
<feature type="region of interest" description="Phosphopantothenoylcysteine decarboxylase" evidence="1">
    <location>
        <begin position="1"/>
        <end position="200"/>
    </location>
</feature>
<evidence type="ECO:0000259" key="3">
    <source>
        <dbReference type="Pfam" id="PF02441"/>
    </source>
</evidence>
<evidence type="ECO:0000256" key="2">
    <source>
        <dbReference type="RuleBase" id="RU364078"/>
    </source>
</evidence>
<dbReference type="GO" id="GO:0015937">
    <property type="term" value="P:coenzyme A biosynthetic process"/>
    <property type="evidence" value="ECO:0007669"/>
    <property type="project" value="UniProtKB-UniRule"/>
</dbReference>
<dbReference type="HAMAP" id="MF_02225">
    <property type="entry name" value="CoaBC"/>
    <property type="match status" value="1"/>
</dbReference>
<comment type="caution">
    <text evidence="5">The sequence shown here is derived from an EMBL/GenBank/DDBJ whole genome shotgun (WGS) entry which is preliminary data.</text>
</comment>
<comment type="pathway">
    <text evidence="1 2">Cofactor biosynthesis; coenzyme A biosynthesis; CoA from (R)-pantothenate: step 3/5.</text>
</comment>
<dbReference type="PANTHER" id="PTHR14359">
    <property type="entry name" value="HOMO-OLIGOMERIC FLAVIN CONTAINING CYS DECARBOXYLASE FAMILY"/>
    <property type="match status" value="1"/>
</dbReference>
<dbReference type="PANTHER" id="PTHR14359:SF6">
    <property type="entry name" value="PHOSPHOPANTOTHENOYLCYSTEINE DECARBOXYLASE"/>
    <property type="match status" value="1"/>
</dbReference>
<keyword evidence="1 2" id="KW-0210">Decarboxylase</keyword>
<accession>A0A178HEJ1</accession>
<comment type="similarity">
    <text evidence="1 2">In the C-terminal section; belongs to the PPC synthetase family.</text>
</comment>
<dbReference type="GO" id="GO:0010181">
    <property type="term" value="F:FMN binding"/>
    <property type="evidence" value="ECO:0007669"/>
    <property type="project" value="UniProtKB-UniRule"/>
</dbReference>
<dbReference type="SUPFAM" id="SSF102645">
    <property type="entry name" value="CoaB-like"/>
    <property type="match status" value="1"/>
</dbReference>
<dbReference type="InterPro" id="IPR007085">
    <property type="entry name" value="DNA/pantothenate-metab_flavo_C"/>
</dbReference>
<feature type="binding site" evidence="1">
    <location>
        <position position="291"/>
    </location>
    <ligand>
        <name>CTP</name>
        <dbReference type="ChEBI" id="CHEBI:37563"/>
    </ligand>
</feature>
<feature type="binding site" evidence="1">
    <location>
        <position position="301"/>
    </location>
    <ligand>
        <name>CTP</name>
        <dbReference type="ChEBI" id="CHEBI:37563"/>
    </ligand>
</feature>
<dbReference type="AlphaFoldDB" id="A0A178HEJ1"/>
<dbReference type="Pfam" id="PF04127">
    <property type="entry name" value="DFP"/>
    <property type="match status" value="1"/>
</dbReference>
<dbReference type="Gene3D" id="3.40.50.10300">
    <property type="entry name" value="CoaB-like"/>
    <property type="match status" value="1"/>
</dbReference>
<feature type="region of interest" description="Phosphopantothenate--cysteine ligase" evidence="1">
    <location>
        <begin position="201"/>
        <end position="412"/>
    </location>
</feature>
<dbReference type="GO" id="GO:0004632">
    <property type="term" value="F:phosphopantothenate--cysteine ligase activity"/>
    <property type="evidence" value="ECO:0007669"/>
    <property type="project" value="UniProtKB-UniRule"/>
</dbReference>
<dbReference type="RefSeq" id="WP_064292731.1">
    <property type="nucleotide sequence ID" value="NZ_JASODG010000003.1"/>
</dbReference>
<evidence type="ECO:0000313" key="5">
    <source>
        <dbReference type="EMBL" id="RAV80864.1"/>
    </source>
</evidence>
<gene>
    <name evidence="1 5" type="primary">coaBC</name>
    <name evidence="5" type="ORF">DBT54_02425</name>
</gene>